<dbReference type="InParanoid" id="A0A0C2TT26"/>
<dbReference type="AlphaFoldDB" id="A0A0C2TT26"/>
<dbReference type="HOGENOM" id="CLU_1660264_0_0_1"/>
<sequence>MATDRQIHKELKDIPPEYFPIWNETLGYQRGLPQFQQPPEFSEEGVLTPTAGELTYEQRRRLVAPPMPASSLTGQIELEVGSPPMAPPPSPNEYIINDPAPQWAWQQTTWAPAQPAAEPTTSLPEEHNAFGEDPHYNHMYGGPAEQLAMEEAYGTDMWH</sequence>
<gene>
    <name evidence="1" type="ORF">M378DRAFT_156587</name>
</gene>
<proteinExistence type="predicted"/>
<protein>
    <submittedName>
        <fullName evidence="1">Uncharacterized protein</fullName>
    </submittedName>
</protein>
<reference evidence="1 2" key="1">
    <citation type="submission" date="2014-04" db="EMBL/GenBank/DDBJ databases">
        <title>Evolutionary Origins and Diversification of the Mycorrhizal Mutualists.</title>
        <authorList>
            <consortium name="DOE Joint Genome Institute"/>
            <consortium name="Mycorrhizal Genomics Consortium"/>
            <person name="Kohler A."/>
            <person name="Kuo A."/>
            <person name="Nagy L.G."/>
            <person name="Floudas D."/>
            <person name="Copeland A."/>
            <person name="Barry K.W."/>
            <person name="Cichocki N."/>
            <person name="Veneault-Fourrey C."/>
            <person name="LaButti K."/>
            <person name="Lindquist E.A."/>
            <person name="Lipzen A."/>
            <person name="Lundell T."/>
            <person name="Morin E."/>
            <person name="Murat C."/>
            <person name="Riley R."/>
            <person name="Ohm R."/>
            <person name="Sun H."/>
            <person name="Tunlid A."/>
            <person name="Henrissat B."/>
            <person name="Grigoriev I.V."/>
            <person name="Hibbett D.S."/>
            <person name="Martin F."/>
        </authorList>
    </citation>
    <scope>NUCLEOTIDE SEQUENCE [LARGE SCALE GENOMIC DNA]</scope>
    <source>
        <strain evidence="1 2">Koide BX008</strain>
    </source>
</reference>
<dbReference type="Proteomes" id="UP000054549">
    <property type="component" value="Unassembled WGS sequence"/>
</dbReference>
<keyword evidence="2" id="KW-1185">Reference proteome</keyword>
<evidence type="ECO:0000313" key="1">
    <source>
        <dbReference type="EMBL" id="KIL70449.1"/>
    </source>
</evidence>
<accession>A0A0C2TT26</accession>
<organism evidence="1 2">
    <name type="scientific">Amanita muscaria (strain Koide BX008)</name>
    <dbReference type="NCBI Taxonomy" id="946122"/>
    <lineage>
        <taxon>Eukaryota</taxon>
        <taxon>Fungi</taxon>
        <taxon>Dikarya</taxon>
        <taxon>Basidiomycota</taxon>
        <taxon>Agaricomycotina</taxon>
        <taxon>Agaricomycetes</taxon>
        <taxon>Agaricomycetidae</taxon>
        <taxon>Agaricales</taxon>
        <taxon>Pluteineae</taxon>
        <taxon>Amanitaceae</taxon>
        <taxon>Amanita</taxon>
    </lineage>
</organism>
<dbReference type="EMBL" id="KN818224">
    <property type="protein sequence ID" value="KIL70449.1"/>
    <property type="molecule type" value="Genomic_DNA"/>
</dbReference>
<name>A0A0C2TT26_AMAMK</name>
<evidence type="ECO:0000313" key="2">
    <source>
        <dbReference type="Proteomes" id="UP000054549"/>
    </source>
</evidence>